<reference evidence="1 2" key="1">
    <citation type="submission" date="2020-02" db="EMBL/GenBank/DDBJ databases">
        <title>A chromosome-scale genome assembly of the black bullhead catfish (Ameiurus melas).</title>
        <authorList>
            <person name="Wen M."/>
            <person name="Zham M."/>
            <person name="Cabau C."/>
            <person name="Klopp C."/>
            <person name="Donnadieu C."/>
            <person name="Roques C."/>
            <person name="Bouchez O."/>
            <person name="Lampietro C."/>
            <person name="Jouanno E."/>
            <person name="Herpin A."/>
            <person name="Louis A."/>
            <person name="Berthelot C."/>
            <person name="Parey E."/>
            <person name="Roest-Crollius H."/>
            <person name="Braasch I."/>
            <person name="Postlethwait J."/>
            <person name="Robinson-Rechavi M."/>
            <person name="Echchiki A."/>
            <person name="Begum T."/>
            <person name="Montfort J."/>
            <person name="Schartl M."/>
            <person name="Bobe J."/>
            <person name="Guiguen Y."/>
        </authorList>
    </citation>
    <scope>NUCLEOTIDE SEQUENCE [LARGE SCALE GENOMIC DNA]</scope>
    <source>
        <strain evidence="1">M_S1</strain>
        <tissue evidence="1">Blood</tissue>
    </source>
</reference>
<accession>A0A7J6B036</accession>
<dbReference type="AlphaFoldDB" id="A0A7J6B036"/>
<comment type="caution">
    <text evidence="1">The sequence shown here is derived from an EMBL/GenBank/DDBJ whole genome shotgun (WGS) entry which is preliminary data.</text>
</comment>
<evidence type="ECO:0000313" key="1">
    <source>
        <dbReference type="EMBL" id="KAF4087797.1"/>
    </source>
</evidence>
<name>A0A7J6B036_AMEME</name>
<protein>
    <submittedName>
        <fullName evidence="1">Uncharacterized protein</fullName>
    </submittedName>
</protein>
<proteinExistence type="predicted"/>
<evidence type="ECO:0000313" key="2">
    <source>
        <dbReference type="Proteomes" id="UP000593565"/>
    </source>
</evidence>
<feature type="non-terminal residue" evidence="1">
    <location>
        <position position="1"/>
    </location>
</feature>
<organism evidence="1 2">
    <name type="scientific">Ameiurus melas</name>
    <name type="common">Black bullhead</name>
    <name type="synonym">Silurus melas</name>
    <dbReference type="NCBI Taxonomy" id="219545"/>
    <lineage>
        <taxon>Eukaryota</taxon>
        <taxon>Metazoa</taxon>
        <taxon>Chordata</taxon>
        <taxon>Craniata</taxon>
        <taxon>Vertebrata</taxon>
        <taxon>Euteleostomi</taxon>
        <taxon>Actinopterygii</taxon>
        <taxon>Neopterygii</taxon>
        <taxon>Teleostei</taxon>
        <taxon>Ostariophysi</taxon>
        <taxon>Siluriformes</taxon>
        <taxon>Ictaluridae</taxon>
        <taxon>Ameiurus</taxon>
    </lineage>
</organism>
<keyword evidence="2" id="KW-1185">Reference proteome</keyword>
<dbReference type="EMBL" id="JAAGNN010000006">
    <property type="protein sequence ID" value="KAF4087797.1"/>
    <property type="molecule type" value="Genomic_DNA"/>
</dbReference>
<dbReference type="Proteomes" id="UP000593565">
    <property type="component" value="Unassembled WGS sequence"/>
</dbReference>
<sequence length="72" mass="7983">SVALLCSFLAPSSYSTDTFQRLDILLRLSLQCVPACLFLSLPIILSLRGSRSHPLSVCLRLSPFMHPLHCEP</sequence>
<gene>
    <name evidence="1" type="ORF">AMELA_G00074740</name>
</gene>